<dbReference type="InterPro" id="IPR036873">
    <property type="entry name" value="Rhodanese-like_dom_sf"/>
</dbReference>
<accession>A0A1A8Y055</accession>
<protein>
    <submittedName>
        <fullName evidence="3">Rhodanese domain protein</fullName>
    </submittedName>
</protein>
<dbReference type="PROSITE" id="PS50206">
    <property type="entry name" value="RHODANESE_3"/>
    <property type="match status" value="1"/>
</dbReference>
<gene>
    <name evidence="3" type="ORF">PROAA_420008</name>
</gene>
<dbReference type="Pfam" id="PF00581">
    <property type="entry name" value="Rhodanese"/>
    <property type="match status" value="1"/>
</dbReference>
<proteinExistence type="predicted"/>
<evidence type="ECO:0000313" key="4">
    <source>
        <dbReference type="Proteomes" id="UP000199600"/>
    </source>
</evidence>
<dbReference type="AlphaFoldDB" id="A0A1A8Y055"/>
<feature type="domain" description="Rhodanese" evidence="2">
    <location>
        <begin position="34"/>
        <end position="134"/>
    </location>
</feature>
<organism evidence="3 4">
    <name type="scientific">Candidatus Propionivibrio aalborgensis</name>
    <dbReference type="NCBI Taxonomy" id="1860101"/>
    <lineage>
        <taxon>Bacteria</taxon>
        <taxon>Pseudomonadati</taxon>
        <taxon>Pseudomonadota</taxon>
        <taxon>Betaproteobacteria</taxon>
        <taxon>Rhodocyclales</taxon>
        <taxon>Rhodocyclaceae</taxon>
        <taxon>Propionivibrio</taxon>
    </lineage>
</organism>
<dbReference type="EMBL" id="FLQY01000343">
    <property type="protein sequence ID" value="SBT10332.1"/>
    <property type="molecule type" value="Genomic_DNA"/>
</dbReference>
<feature type="signal peptide" evidence="1">
    <location>
        <begin position="1"/>
        <end position="20"/>
    </location>
</feature>
<dbReference type="Proteomes" id="UP000199600">
    <property type="component" value="Unassembled WGS sequence"/>
</dbReference>
<name>A0A1A8Y055_9RHOO</name>
<dbReference type="SMART" id="SM00450">
    <property type="entry name" value="RHOD"/>
    <property type="match status" value="1"/>
</dbReference>
<feature type="chain" id="PRO_5008381938" evidence="1">
    <location>
        <begin position="21"/>
        <end position="148"/>
    </location>
</feature>
<dbReference type="InterPro" id="IPR001763">
    <property type="entry name" value="Rhodanese-like_dom"/>
</dbReference>
<dbReference type="GO" id="GO:0003824">
    <property type="term" value="F:catalytic activity"/>
    <property type="evidence" value="ECO:0007669"/>
    <property type="project" value="InterPro"/>
</dbReference>
<keyword evidence="4" id="KW-1185">Reference proteome</keyword>
<dbReference type="SUPFAM" id="SSF52821">
    <property type="entry name" value="Rhodanese/Cell cycle control phosphatase"/>
    <property type="match status" value="1"/>
</dbReference>
<dbReference type="PANTHER" id="PTHR44542">
    <property type="entry name" value="THIOSULFATE SULFURTRANSFERASE 18"/>
    <property type="match status" value="1"/>
</dbReference>
<evidence type="ECO:0000313" key="3">
    <source>
        <dbReference type="EMBL" id="SBT10332.1"/>
    </source>
</evidence>
<evidence type="ECO:0000259" key="2">
    <source>
        <dbReference type="PROSITE" id="PS50206"/>
    </source>
</evidence>
<dbReference type="CDD" id="cd00158">
    <property type="entry name" value="RHOD"/>
    <property type="match status" value="1"/>
</dbReference>
<keyword evidence="1" id="KW-0732">Signal</keyword>
<dbReference type="Gene3D" id="3.40.250.10">
    <property type="entry name" value="Rhodanese-like domain"/>
    <property type="match status" value="1"/>
</dbReference>
<dbReference type="PANTHER" id="PTHR44542:SF14">
    <property type="entry name" value="PROTEIN HIGH ARSENIC CONTENT 1, MITOCHONDRIAL-RELATED"/>
    <property type="match status" value="1"/>
</dbReference>
<evidence type="ECO:0000256" key="1">
    <source>
        <dbReference type="SAM" id="SignalP"/>
    </source>
</evidence>
<dbReference type="RefSeq" id="WP_186411922.1">
    <property type="nucleotide sequence ID" value="NZ_FLQY01000343.1"/>
</dbReference>
<sequence length="148" mass="15649">MFKQAIASALLCFAALGAYAEVVNVDNAELARLAASGVPVIDVRTEGEWKQTGVIGGSKLVTYFDEQGKVDQPAWLEQVKKYAKADQPVILICRSGRRSDAASQFLSQQSGYKTVYNANGGMNAWSKEGRSVVSPASALAGCVAGAKC</sequence>
<dbReference type="InterPro" id="IPR044684">
    <property type="entry name" value="STR17/STR18/HARC1-like"/>
</dbReference>
<reference evidence="3 4" key="1">
    <citation type="submission" date="2016-06" db="EMBL/GenBank/DDBJ databases">
        <authorList>
            <person name="Kjaerup R.B."/>
            <person name="Dalgaard T.S."/>
            <person name="Juul-Madsen H.R."/>
        </authorList>
    </citation>
    <scope>NUCLEOTIDE SEQUENCE [LARGE SCALE GENOMIC DNA]</scope>
    <source>
        <strain evidence="3">2</strain>
    </source>
</reference>